<protein>
    <submittedName>
        <fullName evidence="1">Uncharacterized protein</fullName>
    </submittedName>
</protein>
<name>A0ABP3QNL7_9ACTN</name>
<dbReference type="Proteomes" id="UP001500668">
    <property type="component" value="Unassembled WGS sequence"/>
</dbReference>
<keyword evidence="2" id="KW-1185">Reference proteome</keyword>
<dbReference type="EMBL" id="BAAACA010000014">
    <property type="protein sequence ID" value="GAA0594338.1"/>
    <property type="molecule type" value="Genomic_DNA"/>
</dbReference>
<dbReference type="RefSeq" id="WP_344073426.1">
    <property type="nucleotide sequence ID" value="NZ_BAAACA010000014.1"/>
</dbReference>
<gene>
    <name evidence="1" type="ORF">GCM10010394_24670</name>
</gene>
<sequence>MAKATSFGTVVALLRAAEDLLIKKAGQTSPLDRVSTLRGVYYGTPWSLDYKVESVRSMGGAQIRNLGFLTYTGATLPADPRPAFTGTTLMADLQASQSIHDHGRGIDIGHMLIGLEVRSSQTLRTMTFAGQGGTGLEIVTWLGDLGGGAANLAKRRIVRPAGVEVIFHNRTSDYGVMDNLEGDAAGYLVACGTTPGGPPQYARGKGIADALADYLPLGSRAEWASRAARFATALGGTVTAAGIGNKTDLVDRLSDKLYEFAVWYAATRWVPSGELFGPAAEKACQHMKGAAREVATVFVTTLSSAMARAPVPIDASGPYPGQSAAGPCASTLLKAASTDVGAVRRQLDEWVKDLGHLFQ</sequence>
<accession>A0ABP3QNL7</accession>
<evidence type="ECO:0000313" key="2">
    <source>
        <dbReference type="Proteomes" id="UP001500668"/>
    </source>
</evidence>
<proteinExistence type="predicted"/>
<evidence type="ECO:0000313" key="1">
    <source>
        <dbReference type="EMBL" id="GAA0594338.1"/>
    </source>
</evidence>
<reference evidence="2" key="1">
    <citation type="journal article" date="2019" name="Int. J. Syst. Evol. Microbiol.">
        <title>The Global Catalogue of Microorganisms (GCM) 10K type strain sequencing project: providing services to taxonomists for standard genome sequencing and annotation.</title>
        <authorList>
            <consortium name="The Broad Institute Genomics Platform"/>
            <consortium name="The Broad Institute Genome Sequencing Center for Infectious Disease"/>
            <person name="Wu L."/>
            <person name="Ma J."/>
        </authorList>
    </citation>
    <scope>NUCLEOTIDE SEQUENCE [LARGE SCALE GENOMIC DNA]</scope>
    <source>
        <strain evidence="2">JCM 5067</strain>
    </source>
</reference>
<comment type="caution">
    <text evidence="1">The sequence shown here is derived from an EMBL/GenBank/DDBJ whole genome shotgun (WGS) entry which is preliminary data.</text>
</comment>
<organism evidence="1 2">
    <name type="scientific">Streptomyces crystallinus</name>
    <dbReference type="NCBI Taxonomy" id="68191"/>
    <lineage>
        <taxon>Bacteria</taxon>
        <taxon>Bacillati</taxon>
        <taxon>Actinomycetota</taxon>
        <taxon>Actinomycetes</taxon>
        <taxon>Kitasatosporales</taxon>
        <taxon>Streptomycetaceae</taxon>
        <taxon>Streptomyces</taxon>
    </lineage>
</organism>